<feature type="domain" description="DUF4100" evidence="2">
    <location>
        <begin position="291"/>
        <end position="507"/>
    </location>
</feature>
<dbReference type="STRING" id="685588.A0A067SGH9"/>
<dbReference type="InterPro" id="IPR021109">
    <property type="entry name" value="Peptidase_aspartic_dom_sf"/>
</dbReference>
<protein>
    <recommendedName>
        <fullName evidence="2">DUF4100 domain-containing protein</fullName>
    </recommendedName>
</protein>
<dbReference type="AlphaFoldDB" id="A0A067SGH9"/>
<feature type="compositionally biased region" description="Pro residues" evidence="1">
    <location>
        <begin position="393"/>
        <end position="406"/>
    </location>
</feature>
<name>A0A067SGH9_GALM3</name>
<dbReference type="EMBL" id="KL142404">
    <property type="protein sequence ID" value="KDR69122.1"/>
    <property type="molecule type" value="Genomic_DNA"/>
</dbReference>
<reference evidence="4" key="1">
    <citation type="journal article" date="2014" name="Proc. Natl. Acad. Sci. U.S.A.">
        <title>Extensive sampling of basidiomycete genomes demonstrates inadequacy of the white-rot/brown-rot paradigm for wood decay fungi.</title>
        <authorList>
            <person name="Riley R."/>
            <person name="Salamov A.A."/>
            <person name="Brown D.W."/>
            <person name="Nagy L.G."/>
            <person name="Floudas D."/>
            <person name="Held B.W."/>
            <person name="Levasseur A."/>
            <person name="Lombard V."/>
            <person name="Morin E."/>
            <person name="Otillar R."/>
            <person name="Lindquist E.A."/>
            <person name="Sun H."/>
            <person name="LaButti K.M."/>
            <person name="Schmutz J."/>
            <person name="Jabbour D."/>
            <person name="Luo H."/>
            <person name="Baker S.E."/>
            <person name="Pisabarro A.G."/>
            <person name="Walton J.D."/>
            <person name="Blanchette R.A."/>
            <person name="Henrissat B."/>
            <person name="Martin F."/>
            <person name="Cullen D."/>
            <person name="Hibbett D.S."/>
            <person name="Grigoriev I.V."/>
        </authorList>
    </citation>
    <scope>NUCLEOTIDE SEQUENCE [LARGE SCALE GENOMIC DNA]</scope>
    <source>
        <strain evidence="4">CBS 339.88</strain>
    </source>
</reference>
<gene>
    <name evidence="3" type="ORF">GALMADRAFT_230903</name>
</gene>
<dbReference type="InterPro" id="IPR025165">
    <property type="entry name" value="DUF4100"/>
</dbReference>
<dbReference type="SUPFAM" id="SSF50630">
    <property type="entry name" value="Acid proteases"/>
    <property type="match status" value="1"/>
</dbReference>
<dbReference type="OrthoDB" id="3252634at2759"/>
<dbReference type="Pfam" id="PF13650">
    <property type="entry name" value="Asp_protease_2"/>
    <property type="match status" value="1"/>
</dbReference>
<dbReference type="HOGENOM" id="CLU_003921_7_2_1"/>
<dbReference type="Pfam" id="PF13352">
    <property type="entry name" value="DUF4100"/>
    <property type="match status" value="1"/>
</dbReference>
<evidence type="ECO:0000259" key="2">
    <source>
        <dbReference type="Pfam" id="PF13352"/>
    </source>
</evidence>
<evidence type="ECO:0000256" key="1">
    <source>
        <dbReference type="SAM" id="MobiDB-lite"/>
    </source>
</evidence>
<dbReference type="Proteomes" id="UP000027222">
    <property type="component" value="Unassembled WGS sequence"/>
</dbReference>
<evidence type="ECO:0000313" key="3">
    <source>
        <dbReference type="EMBL" id="KDR69122.1"/>
    </source>
</evidence>
<proteinExistence type="predicted"/>
<sequence>MTTPLMPVRGERGAPIFDAQQPAEIKRFFDQLDTLFTRSAITNEADKKKYTIRYADYSTADLWEAIPEYSDVTKTYDDFKKAIISGYIDEKRKYSVSDLDLLVGERQRLGIHSQIDLTNYHFRFQAISSHLIESKRIGEVDQFNAYIRGFSPSFWSQVQVRLHIKYPDHYLDDTYKISEVFDAAQFVLRGPNAISHPSHVTPSSPLPQTPQTSTSLPSTIKTEELGSIFKSILEALQNTSTRRPASSSGNYSSNPQDLDCAMCAGPHFIRDCQEVEKYIQEGKCKRNTEGKVVLPSGSFVPRTIPGKYLRERLDEWHRRNPGQLAAGNLFHAVTSPSAFPQYQLSATDRIAVLEAELFNLKARHKPGFVPVIRTRAQKARNPDINVADEPQSTPEPIPTLPEPAPAVPTSTSTQNEPEHPFRNAPDASYAPPQDRNFGTAPAAPSKASAAKKPEPAYRTLPPIHEAAIANTVYNRALDTPVTITQRELLSISPEVRSQIREAVTTRRIPTKDSKDSQEAYLGEQQDEISSTLDELPFGAEHTGSIAIPSSQHRSPPPGSIVIPDPIETYYRTLRPGESPDPDRIVVAKESFALRSIFPLVDNSQKVECILDPGCQIVAMSEDICHDLSVVYDPTIKLNMQSANGSVDQSLGLARNVPFLIGGLTLYMQVHVIRSPAYDILLGRPFDVLTESIIRNYANEDQTITIHDPNSNRTVTVPTSPRGLHRTCQHIEAVFQR</sequence>
<dbReference type="CDD" id="cd00303">
    <property type="entry name" value="retropepsin_like"/>
    <property type="match status" value="1"/>
</dbReference>
<feature type="compositionally biased region" description="Low complexity" evidence="1">
    <location>
        <begin position="440"/>
        <end position="450"/>
    </location>
</feature>
<keyword evidence="4" id="KW-1185">Reference proteome</keyword>
<dbReference type="Gene3D" id="2.40.70.10">
    <property type="entry name" value="Acid Proteases"/>
    <property type="match status" value="1"/>
</dbReference>
<feature type="region of interest" description="Disordered" evidence="1">
    <location>
        <begin position="504"/>
        <end position="526"/>
    </location>
</feature>
<accession>A0A067SGH9</accession>
<feature type="region of interest" description="Disordered" evidence="1">
    <location>
        <begin position="379"/>
        <end position="457"/>
    </location>
</feature>
<organism evidence="3 4">
    <name type="scientific">Galerina marginata (strain CBS 339.88)</name>
    <dbReference type="NCBI Taxonomy" id="685588"/>
    <lineage>
        <taxon>Eukaryota</taxon>
        <taxon>Fungi</taxon>
        <taxon>Dikarya</taxon>
        <taxon>Basidiomycota</taxon>
        <taxon>Agaricomycotina</taxon>
        <taxon>Agaricomycetes</taxon>
        <taxon>Agaricomycetidae</taxon>
        <taxon>Agaricales</taxon>
        <taxon>Agaricineae</taxon>
        <taxon>Strophariaceae</taxon>
        <taxon>Galerina</taxon>
    </lineage>
</organism>
<feature type="region of interest" description="Disordered" evidence="1">
    <location>
        <begin position="197"/>
        <end position="217"/>
    </location>
</feature>
<evidence type="ECO:0000313" key="4">
    <source>
        <dbReference type="Proteomes" id="UP000027222"/>
    </source>
</evidence>